<name>A0ABQ3H5M6_9NEIS</name>
<accession>A0ABQ3H5M6</accession>
<dbReference type="Proteomes" id="UP000604737">
    <property type="component" value="Unassembled WGS sequence"/>
</dbReference>
<keyword evidence="9" id="KW-0830">Ubiquinone</keyword>
<feature type="domain" description="FAD-binding" evidence="8">
    <location>
        <begin position="5"/>
        <end position="320"/>
    </location>
</feature>
<dbReference type="Pfam" id="PF01494">
    <property type="entry name" value="FAD_binding_3"/>
    <property type="match status" value="1"/>
</dbReference>
<evidence type="ECO:0000313" key="10">
    <source>
        <dbReference type="Proteomes" id="UP000604737"/>
    </source>
</evidence>
<evidence type="ECO:0000256" key="3">
    <source>
        <dbReference type="ARBA" id="ARBA00005349"/>
    </source>
</evidence>
<comment type="cofactor">
    <cofactor evidence="1">
        <name>FAD</name>
        <dbReference type="ChEBI" id="CHEBI:57692"/>
    </cofactor>
</comment>
<dbReference type="PANTHER" id="PTHR43876:SF7">
    <property type="entry name" value="UBIQUINONE BIOSYNTHESIS MONOOXYGENASE COQ6, MITOCHONDRIAL"/>
    <property type="match status" value="1"/>
</dbReference>
<dbReference type="RefSeq" id="WP_189462146.1">
    <property type="nucleotide sequence ID" value="NZ_BMYO01000010.1"/>
</dbReference>
<gene>
    <name evidence="9" type="ORF">GCM10007350_33940</name>
</gene>
<dbReference type="InterPro" id="IPR002938">
    <property type="entry name" value="FAD-bd"/>
</dbReference>
<reference evidence="10" key="1">
    <citation type="journal article" date="2019" name="Int. J. Syst. Evol. Microbiol.">
        <title>The Global Catalogue of Microorganisms (GCM) 10K type strain sequencing project: providing services to taxonomists for standard genome sequencing and annotation.</title>
        <authorList>
            <consortium name="The Broad Institute Genomics Platform"/>
            <consortium name="The Broad Institute Genome Sequencing Center for Infectious Disease"/>
            <person name="Wu L."/>
            <person name="Ma J."/>
        </authorList>
    </citation>
    <scope>NUCLEOTIDE SEQUENCE [LARGE SCALE GENOMIC DNA]</scope>
    <source>
        <strain evidence="10">KCTC 23701</strain>
    </source>
</reference>
<dbReference type="NCBIfam" id="NF005788">
    <property type="entry name" value="PRK07608.1-3"/>
    <property type="match status" value="1"/>
</dbReference>
<keyword evidence="5" id="KW-0274">FAD</keyword>
<evidence type="ECO:0000256" key="4">
    <source>
        <dbReference type="ARBA" id="ARBA00022630"/>
    </source>
</evidence>
<dbReference type="PRINTS" id="PR00420">
    <property type="entry name" value="RNGMNOXGNASE"/>
</dbReference>
<dbReference type="PANTHER" id="PTHR43876">
    <property type="entry name" value="UBIQUINONE BIOSYNTHESIS MONOOXYGENASE COQ6, MITOCHONDRIAL"/>
    <property type="match status" value="1"/>
</dbReference>
<dbReference type="InterPro" id="IPR036188">
    <property type="entry name" value="FAD/NAD-bd_sf"/>
</dbReference>
<dbReference type="SUPFAM" id="SSF51905">
    <property type="entry name" value="FAD/NAD(P)-binding domain"/>
    <property type="match status" value="1"/>
</dbReference>
<sequence length="390" mass="42002">MHYDADILIIGGGLVGTALAAALAPSGHSVLLLEGRKPQTEAPRAQWDNRVYAISRASEKLLRGIGAWQRLDLERIQPVSQMRITGDDGRSGLTFDALDAGIDALTTILESGNLQAALWQTALAAPNVSVLAPAEPAAFARDADGVTVSLADGRVLRARLAVGADGANSWLRRSAGIDSTARPYEQWGVVANFETERPHYGVARQWFFDDGILAWLPLAGKRMSIVWSCNEARKDELLALPLAELDARVAAAGGRALGELHCITPAAAFPLRLTHVRELVRDGVALVGDAAHTVHPLAGQGVNLGFGDVAELARLLAATDTSLLGDRLNLRRYELARREAIYLMQGACDGLQKLFNNRNPFLKTLRNAGLGLTDSLPWIKQQLIRHAMDA</sequence>
<comment type="similarity">
    <text evidence="3">Belongs to the UbiH/COQ6 family.</text>
</comment>
<comment type="caution">
    <text evidence="9">The sequence shown here is derived from an EMBL/GenBank/DDBJ whole genome shotgun (WGS) entry which is preliminary data.</text>
</comment>
<dbReference type="InterPro" id="IPR010971">
    <property type="entry name" value="UbiH/COQ6"/>
</dbReference>
<dbReference type="EMBL" id="BMYO01000010">
    <property type="protein sequence ID" value="GHD68498.1"/>
    <property type="molecule type" value="Genomic_DNA"/>
</dbReference>
<organism evidence="9 10">
    <name type="scientific">Jeongeupia chitinilytica</name>
    <dbReference type="NCBI Taxonomy" id="1041641"/>
    <lineage>
        <taxon>Bacteria</taxon>
        <taxon>Pseudomonadati</taxon>
        <taxon>Pseudomonadota</taxon>
        <taxon>Betaproteobacteria</taxon>
        <taxon>Neisseriales</taxon>
        <taxon>Chitinibacteraceae</taxon>
        <taxon>Jeongeupia</taxon>
    </lineage>
</organism>
<dbReference type="NCBIfam" id="TIGR01988">
    <property type="entry name" value="Ubi-OHases"/>
    <property type="match status" value="1"/>
</dbReference>
<dbReference type="PROSITE" id="PS01304">
    <property type="entry name" value="UBIH"/>
    <property type="match status" value="1"/>
</dbReference>
<evidence type="ECO:0000313" key="9">
    <source>
        <dbReference type="EMBL" id="GHD68498.1"/>
    </source>
</evidence>
<keyword evidence="10" id="KW-1185">Reference proteome</keyword>
<evidence type="ECO:0000256" key="2">
    <source>
        <dbReference type="ARBA" id="ARBA00004749"/>
    </source>
</evidence>
<protein>
    <submittedName>
        <fullName evidence="9">Ubiquinone biosynthesis hydroxylase UbiH</fullName>
    </submittedName>
</protein>
<keyword evidence="4" id="KW-0285">Flavoprotein</keyword>
<keyword evidence="6" id="KW-0560">Oxidoreductase</keyword>
<dbReference type="Gene3D" id="3.50.50.60">
    <property type="entry name" value="FAD/NAD(P)-binding domain"/>
    <property type="match status" value="2"/>
</dbReference>
<keyword evidence="7" id="KW-0503">Monooxygenase</keyword>
<evidence type="ECO:0000259" key="8">
    <source>
        <dbReference type="Pfam" id="PF01494"/>
    </source>
</evidence>
<dbReference type="InterPro" id="IPR018168">
    <property type="entry name" value="Ubi_Hdrlase_CS"/>
</dbReference>
<evidence type="ECO:0000256" key="6">
    <source>
        <dbReference type="ARBA" id="ARBA00023002"/>
    </source>
</evidence>
<proteinExistence type="inferred from homology"/>
<evidence type="ECO:0000256" key="1">
    <source>
        <dbReference type="ARBA" id="ARBA00001974"/>
    </source>
</evidence>
<comment type="pathway">
    <text evidence="2">Cofactor biosynthesis; ubiquinone biosynthesis.</text>
</comment>
<evidence type="ECO:0000256" key="5">
    <source>
        <dbReference type="ARBA" id="ARBA00022827"/>
    </source>
</evidence>
<dbReference type="InterPro" id="IPR051205">
    <property type="entry name" value="UbiH/COQ6_monooxygenase"/>
</dbReference>
<evidence type="ECO:0000256" key="7">
    <source>
        <dbReference type="ARBA" id="ARBA00023033"/>
    </source>
</evidence>